<evidence type="ECO:0008006" key="4">
    <source>
        <dbReference type="Google" id="ProtNLM"/>
    </source>
</evidence>
<dbReference type="EMBL" id="AP015035">
    <property type="protein sequence ID" value="BAT79840.1"/>
    <property type="molecule type" value="Genomic_DNA"/>
</dbReference>
<keyword evidence="1" id="KW-0732">Signal</keyword>
<evidence type="ECO:0000256" key="1">
    <source>
        <dbReference type="SAM" id="SignalP"/>
    </source>
</evidence>
<accession>A0A0S3RH15</accession>
<keyword evidence="3" id="KW-1185">Reference proteome</keyword>
<reference evidence="2 3" key="1">
    <citation type="journal article" date="2015" name="Sci. Rep.">
        <title>The power of single molecule real-time sequencing technology in the de novo assembly of a eukaryotic genome.</title>
        <authorList>
            <person name="Sakai H."/>
            <person name="Naito K."/>
            <person name="Ogiso-Tanaka E."/>
            <person name="Takahashi Y."/>
            <person name="Iseki K."/>
            <person name="Muto C."/>
            <person name="Satou K."/>
            <person name="Teruya K."/>
            <person name="Shiroma A."/>
            <person name="Shimoji M."/>
            <person name="Hirano T."/>
            <person name="Itoh T."/>
            <person name="Kaga A."/>
            <person name="Tomooka N."/>
        </authorList>
    </citation>
    <scope>NUCLEOTIDE SEQUENCE [LARGE SCALE GENOMIC DNA]</scope>
    <source>
        <strain evidence="3">cv. Shumari</strain>
    </source>
</reference>
<proteinExistence type="predicted"/>
<feature type="signal peptide" evidence="1">
    <location>
        <begin position="1"/>
        <end position="22"/>
    </location>
</feature>
<feature type="chain" id="PRO_5006617052" description="Secreted protein" evidence="1">
    <location>
        <begin position="23"/>
        <end position="79"/>
    </location>
</feature>
<gene>
    <name evidence="2" type="primary">Vigan.02G278000</name>
    <name evidence="2" type="ORF">VIGAN_02278000</name>
</gene>
<protein>
    <recommendedName>
        <fullName evidence="4">Secreted protein</fullName>
    </recommendedName>
</protein>
<dbReference type="Proteomes" id="UP000291084">
    <property type="component" value="Chromosome 2"/>
</dbReference>
<name>A0A0S3RH15_PHAAN</name>
<dbReference type="AlphaFoldDB" id="A0A0S3RH15"/>
<evidence type="ECO:0000313" key="3">
    <source>
        <dbReference type="Proteomes" id="UP000291084"/>
    </source>
</evidence>
<evidence type="ECO:0000313" key="2">
    <source>
        <dbReference type="EMBL" id="BAT79840.1"/>
    </source>
</evidence>
<sequence>MIWTSFLSLLTFSSIIIRTTTTTPSCQSYNVSHEIWSPPTTLFSMNLQKQQLLTLLLKSIHVNCVRFFSEERFTRFNTN</sequence>
<organism evidence="2 3">
    <name type="scientific">Vigna angularis var. angularis</name>
    <dbReference type="NCBI Taxonomy" id="157739"/>
    <lineage>
        <taxon>Eukaryota</taxon>
        <taxon>Viridiplantae</taxon>
        <taxon>Streptophyta</taxon>
        <taxon>Embryophyta</taxon>
        <taxon>Tracheophyta</taxon>
        <taxon>Spermatophyta</taxon>
        <taxon>Magnoliopsida</taxon>
        <taxon>eudicotyledons</taxon>
        <taxon>Gunneridae</taxon>
        <taxon>Pentapetalae</taxon>
        <taxon>rosids</taxon>
        <taxon>fabids</taxon>
        <taxon>Fabales</taxon>
        <taxon>Fabaceae</taxon>
        <taxon>Papilionoideae</taxon>
        <taxon>50 kb inversion clade</taxon>
        <taxon>NPAAA clade</taxon>
        <taxon>indigoferoid/millettioid clade</taxon>
        <taxon>Phaseoleae</taxon>
        <taxon>Vigna</taxon>
    </lineage>
</organism>